<keyword evidence="5" id="KW-0547">Nucleotide-binding</keyword>
<evidence type="ECO:0000256" key="2">
    <source>
        <dbReference type="ARBA" id="ARBA00001941"/>
    </source>
</evidence>
<evidence type="ECO:0000256" key="9">
    <source>
        <dbReference type="ARBA" id="ARBA00023285"/>
    </source>
</evidence>
<dbReference type="InterPro" id="IPR016037">
    <property type="entry name" value="DHQ_synth_AroB"/>
</dbReference>
<proteinExistence type="inferred from homology"/>
<name>A0A3B1DG20_9ZZZZ</name>
<dbReference type="AlphaFoldDB" id="A0A3B1DG20"/>
<dbReference type="SUPFAM" id="SSF56796">
    <property type="entry name" value="Dehydroquinate synthase-like"/>
    <property type="match status" value="1"/>
</dbReference>
<protein>
    <submittedName>
        <fullName evidence="12">3-dehydroquinate synthase</fullName>
        <ecNumber evidence="12">4.2.3.4</ecNumber>
    </submittedName>
</protein>
<keyword evidence="7" id="KW-0520">NAD</keyword>
<organism evidence="12">
    <name type="scientific">hydrothermal vent metagenome</name>
    <dbReference type="NCBI Taxonomy" id="652676"/>
    <lineage>
        <taxon>unclassified sequences</taxon>
        <taxon>metagenomes</taxon>
        <taxon>ecological metagenomes</taxon>
    </lineage>
</organism>
<dbReference type="Pfam" id="PF24621">
    <property type="entry name" value="DHQS_C"/>
    <property type="match status" value="1"/>
</dbReference>
<dbReference type="InterPro" id="IPR050071">
    <property type="entry name" value="Dehydroquinate_synthase"/>
</dbReference>
<dbReference type="FunFam" id="3.40.50.1970:FF:000007">
    <property type="entry name" value="Pentafunctional AROM polypeptide"/>
    <property type="match status" value="1"/>
</dbReference>
<dbReference type="EMBL" id="UOGJ01000137">
    <property type="protein sequence ID" value="VAX37811.1"/>
    <property type="molecule type" value="Genomic_DNA"/>
</dbReference>
<keyword evidence="8 12" id="KW-0456">Lyase</keyword>
<accession>A0A3B1DG20</accession>
<dbReference type="InterPro" id="IPR056179">
    <property type="entry name" value="DHQS_C"/>
</dbReference>
<sequence>MKIVPLNLKQNPYKICIGQSTLSKLGAYLKTLKIGQDAVIITNPLIKKFYGKSIDDGLKKNGLSVKFFEVPAGEPSKEATIALKLIEKIDAYGSLKQIFIVALGGGVIGDLAGYVAAAYKRGIPYVQVPTTFLAQVDSSIGGKVAVNLPTGKNLVGAFHQPKVVWSDIAVLSSLDQRQIRNGLAEALKYGVIYDKKLFHYIAQHYNELLGADYAALLKVVTRSSQIKAEIVVEDEKETKGIRTILNFGHTIGHAIESAGKYKLYQHGEAIALGMRIAADISHQLGMLDSPSVALLNEVLSNIGLPETTQKLRLTDILKIMDHDKKFINGQNRFVLVTEIGKVKVVEGVAMDVIKRATQKYMD</sequence>
<feature type="domain" description="3-dehydroquinate synthase C-terminal" evidence="11">
    <location>
        <begin position="182"/>
        <end position="325"/>
    </location>
</feature>
<evidence type="ECO:0000313" key="12">
    <source>
        <dbReference type="EMBL" id="VAX37811.1"/>
    </source>
</evidence>
<dbReference type="NCBIfam" id="TIGR01357">
    <property type="entry name" value="aroB"/>
    <property type="match status" value="1"/>
</dbReference>
<dbReference type="PANTHER" id="PTHR43622:SF1">
    <property type="entry name" value="3-DEHYDROQUINATE SYNTHASE"/>
    <property type="match status" value="1"/>
</dbReference>
<dbReference type="PIRSF" id="PIRSF001455">
    <property type="entry name" value="DHQ_synth"/>
    <property type="match status" value="1"/>
</dbReference>
<feature type="domain" description="3-dehydroquinate synthase N-terminal" evidence="10">
    <location>
        <begin position="69"/>
        <end position="180"/>
    </location>
</feature>
<dbReference type="InterPro" id="IPR030963">
    <property type="entry name" value="DHQ_synth_fam"/>
</dbReference>
<dbReference type="GO" id="GO:0003856">
    <property type="term" value="F:3-dehydroquinate synthase activity"/>
    <property type="evidence" value="ECO:0007669"/>
    <property type="project" value="UniProtKB-EC"/>
</dbReference>
<keyword evidence="4" id="KW-0479">Metal-binding</keyword>
<dbReference type="Gene3D" id="3.40.50.1970">
    <property type="match status" value="1"/>
</dbReference>
<gene>
    <name evidence="12" type="ORF">MNBD_UNCLBAC01-1510</name>
</gene>
<dbReference type="GO" id="GO:0046872">
    <property type="term" value="F:metal ion binding"/>
    <property type="evidence" value="ECO:0007669"/>
    <property type="project" value="UniProtKB-KW"/>
</dbReference>
<evidence type="ECO:0000256" key="6">
    <source>
        <dbReference type="ARBA" id="ARBA00022833"/>
    </source>
</evidence>
<evidence type="ECO:0000256" key="4">
    <source>
        <dbReference type="ARBA" id="ARBA00022723"/>
    </source>
</evidence>
<reference evidence="12" key="1">
    <citation type="submission" date="2018-06" db="EMBL/GenBank/DDBJ databases">
        <authorList>
            <person name="Zhirakovskaya E."/>
        </authorList>
    </citation>
    <scope>NUCLEOTIDE SEQUENCE</scope>
</reference>
<comment type="cofactor">
    <cofactor evidence="1">
        <name>NAD(+)</name>
        <dbReference type="ChEBI" id="CHEBI:57540"/>
    </cofactor>
</comment>
<keyword evidence="6" id="KW-0862">Zinc</keyword>
<dbReference type="EC" id="4.2.3.4" evidence="12"/>
<dbReference type="CDD" id="cd08195">
    <property type="entry name" value="DHQS"/>
    <property type="match status" value="1"/>
</dbReference>
<evidence type="ECO:0000256" key="7">
    <source>
        <dbReference type="ARBA" id="ARBA00023027"/>
    </source>
</evidence>
<dbReference type="Gene3D" id="1.20.1090.10">
    <property type="entry name" value="Dehydroquinate synthase-like - alpha domain"/>
    <property type="match status" value="1"/>
</dbReference>
<dbReference type="PANTHER" id="PTHR43622">
    <property type="entry name" value="3-DEHYDROQUINATE SYNTHASE"/>
    <property type="match status" value="1"/>
</dbReference>
<evidence type="ECO:0000256" key="5">
    <source>
        <dbReference type="ARBA" id="ARBA00022741"/>
    </source>
</evidence>
<dbReference type="GO" id="GO:0000166">
    <property type="term" value="F:nucleotide binding"/>
    <property type="evidence" value="ECO:0007669"/>
    <property type="project" value="UniProtKB-KW"/>
</dbReference>
<comment type="cofactor">
    <cofactor evidence="2">
        <name>Co(2+)</name>
        <dbReference type="ChEBI" id="CHEBI:48828"/>
    </cofactor>
</comment>
<evidence type="ECO:0000256" key="1">
    <source>
        <dbReference type="ARBA" id="ARBA00001911"/>
    </source>
</evidence>
<keyword evidence="9" id="KW-0170">Cobalt</keyword>
<evidence type="ECO:0000256" key="8">
    <source>
        <dbReference type="ARBA" id="ARBA00023239"/>
    </source>
</evidence>
<dbReference type="InterPro" id="IPR030960">
    <property type="entry name" value="DHQS/DOIS_N"/>
</dbReference>
<evidence type="ECO:0000256" key="3">
    <source>
        <dbReference type="ARBA" id="ARBA00001947"/>
    </source>
</evidence>
<evidence type="ECO:0000259" key="10">
    <source>
        <dbReference type="Pfam" id="PF01761"/>
    </source>
</evidence>
<dbReference type="Pfam" id="PF01761">
    <property type="entry name" value="DHQ_synthase"/>
    <property type="match status" value="1"/>
</dbReference>
<dbReference type="GO" id="GO:0005737">
    <property type="term" value="C:cytoplasm"/>
    <property type="evidence" value="ECO:0007669"/>
    <property type="project" value="InterPro"/>
</dbReference>
<dbReference type="GO" id="GO:0009073">
    <property type="term" value="P:aromatic amino acid family biosynthetic process"/>
    <property type="evidence" value="ECO:0007669"/>
    <property type="project" value="InterPro"/>
</dbReference>
<comment type="cofactor">
    <cofactor evidence="3">
        <name>Zn(2+)</name>
        <dbReference type="ChEBI" id="CHEBI:29105"/>
    </cofactor>
</comment>
<dbReference type="HAMAP" id="MF_00110">
    <property type="entry name" value="DHQ_synthase"/>
    <property type="match status" value="1"/>
</dbReference>
<evidence type="ECO:0000259" key="11">
    <source>
        <dbReference type="Pfam" id="PF24621"/>
    </source>
</evidence>